<feature type="domain" description="Flagellar hook-associated protein FlgK helical" evidence="8">
    <location>
        <begin position="91"/>
        <end position="315"/>
    </location>
</feature>
<accession>A0A1U9NGH9</accession>
<dbReference type="InterPro" id="IPR002371">
    <property type="entry name" value="FlgK"/>
</dbReference>
<evidence type="ECO:0000313" key="10">
    <source>
        <dbReference type="Proteomes" id="UP000189674"/>
    </source>
</evidence>
<dbReference type="InterPro" id="IPR019776">
    <property type="entry name" value="Flagellar_basal_body_rod_CS"/>
</dbReference>
<evidence type="ECO:0000259" key="8">
    <source>
        <dbReference type="Pfam" id="PF22638"/>
    </source>
</evidence>
<name>A0A1U9NGH9_9BACT</name>
<dbReference type="InterPro" id="IPR053927">
    <property type="entry name" value="FlgK_helical"/>
</dbReference>
<dbReference type="OrthoDB" id="9802553at2"/>
<evidence type="ECO:0000256" key="4">
    <source>
        <dbReference type="ARBA" id="ARBA00016244"/>
    </source>
</evidence>
<keyword evidence="6" id="KW-0975">Bacterial flagellum</keyword>
<evidence type="ECO:0000256" key="5">
    <source>
        <dbReference type="ARBA" id="ARBA00022525"/>
    </source>
</evidence>
<dbReference type="PANTHER" id="PTHR30033:SF2">
    <property type="entry name" value="FLAGELLAR HOOK PROTEIN"/>
    <property type="match status" value="1"/>
</dbReference>
<keyword evidence="9" id="KW-0966">Cell projection</keyword>
<dbReference type="SUPFAM" id="SSF64518">
    <property type="entry name" value="Phase 1 flagellin"/>
    <property type="match status" value="1"/>
</dbReference>
<evidence type="ECO:0000256" key="2">
    <source>
        <dbReference type="ARBA" id="ARBA00004613"/>
    </source>
</evidence>
<dbReference type="GO" id="GO:0005198">
    <property type="term" value="F:structural molecule activity"/>
    <property type="evidence" value="ECO:0007669"/>
    <property type="project" value="InterPro"/>
</dbReference>
<protein>
    <recommendedName>
        <fullName evidence="4">Flagellar hook-associated protein 1</fullName>
    </recommendedName>
</protein>
<dbReference type="NCBIfam" id="TIGR02492">
    <property type="entry name" value="flgK_ends"/>
    <property type="match status" value="1"/>
</dbReference>
<dbReference type="GO" id="GO:0005576">
    <property type="term" value="C:extracellular region"/>
    <property type="evidence" value="ECO:0007669"/>
    <property type="project" value="UniProtKB-SubCell"/>
</dbReference>
<comment type="similarity">
    <text evidence="3">Belongs to the flagella basal body rod proteins family.</text>
</comment>
<dbReference type="EMBL" id="CP019791">
    <property type="protein sequence ID" value="AQT66915.1"/>
    <property type="molecule type" value="Genomic_DNA"/>
</dbReference>
<evidence type="ECO:0000259" key="7">
    <source>
        <dbReference type="Pfam" id="PF00460"/>
    </source>
</evidence>
<keyword evidence="5" id="KW-0964">Secreted</keyword>
<dbReference type="Proteomes" id="UP000189674">
    <property type="component" value="Chromosome"/>
</dbReference>
<dbReference type="PANTHER" id="PTHR30033">
    <property type="entry name" value="FLAGELLAR HOOK-ASSOCIATED PROTEIN 1"/>
    <property type="match status" value="1"/>
</dbReference>
<organism evidence="9 10">
    <name type="scientific">Anaerohalosphaera lusitana</name>
    <dbReference type="NCBI Taxonomy" id="1936003"/>
    <lineage>
        <taxon>Bacteria</taxon>
        <taxon>Pseudomonadati</taxon>
        <taxon>Planctomycetota</taxon>
        <taxon>Phycisphaerae</taxon>
        <taxon>Sedimentisphaerales</taxon>
        <taxon>Anaerohalosphaeraceae</taxon>
        <taxon>Anaerohalosphaera</taxon>
    </lineage>
</organism>
<dbReference type="STRING" id="1936003.STSP2_00053"/>
<dbReference type="KEGG" id="alus:STSP2_00053"/>
<evidence type="ECO:0000256" key="1">
    <source>
        <dbReference type="ARBA" id="ARBA00004365"/>
    </source>
</evidence>
<gene>
    <name evidence="9" type="primary">flgK</name>
    <name evidence="9" type="ORF">STSP2_00053</name>
</gene>
<sequence>MDGFSIGLSGIAAAQKSLQTIGNNIANAATEGYHRQRVELRPAGTIGADGVFIESGVISGDAKRLIDNLLEQELLTQNSASGQVSRELSALKSIESVLGELTEDNLGTKLGDFFTSFRSMAADPQSSITQAELINNAQAMVSYFHTTRSFLADMSDQVVTEARDVIDHVNSLTSQIADMNYQIKSLDIRSADTNNLKDRRDQAITELSELVGISTRHREDGVIDVSVGGIAVVLGSQSSELKASPIGEDQFGISLDGLNNFSPDFPGGKLGGLISLKNDHLSPLIGDLNNLAETVITQVNQFHTQGVPAYNEDSGTGGSFTELTGWAMPSTTLDTFTPTVTDGGINVRITDTTTGQITRESIIVDTETDTLASIATKLDSLSGISASIRNDSLHIEADADRKFDFLPGVLPEPTAFSAGYTGTAEASISGTYVSTTDETYTFNIIGTGTVGVTDGLQLQVQNSAGQTVNTLDVGSGYSPGTDLTIDPNHDLKISLAPGDLTAGETFTVEAIGNSDTSGLLAAAGVNTFFSGRDASDISITQRIKDAPSMIASSLGTEMTDNVNVKRIADVANMKLSSLDSMKVDDYYRKISVGVSRDVSLAEMKDKSTKDIINGLMAERDTVSGVDINNEAAQMLVFQQMFQAMAKYMNTMKGSLDQIMQII</sequence>
<dbReference type="Pfam" id="PF00460">
    <property type="entry name" value="Flg_bb_rod"/>
    <property type="match status" value="1"/>
</dbReference>
<feature type="domain" description="Flagellar basal body rod protein N-terminal" evidence="7">
    <location>
        <begin position="6"/>
        <end position="33"/>
    </location>
</feature>
<keyword evidence="10" id="KW-1185">Reference proteome</keyword>
<proteinExistence type="inferred from homology"/>
<dbReference type="InterPro" id="IPR001444">
    <property type="entry name" value="Flag_bb_rod_N"/>
</dbReference>
<keyword evidence="9" id="KW-0282">Flagellum</keyword>
<dbReference type="GO" id="GO:0009424">
    <property type="term" value="C:bacterial-type flagellum hook"/>
    <property type="evidence" value="ECO:0007669"/>
    <property type="project" value="InterPro"/>
</dbReference>
<evidence type="ECO:0000256" key="6">
    <source>
        <dbReference type="ARBA" id="ARBA00023143"/>
    </source>
</evidence>
<keyword evidence="9" id="KW-0969">Cilium</keyword>
<dbReference type="PROSITE" id="PS00588">
    <property type="entry name" value="FLAGELLA_BB_ROD"/>
    <property type="match status" value="1"/>
</dbReference>
<comment type="subcellular location">
    <subcellularLocation>
        <location evidence="1">Bacterial flagellum</location>
    </subcellularLocation>
    <subcellularLocation>
        <location evidence="2">Secreted</location>
    </subcellularLocation>
</comment>
<evidence type="ECO:0000256" key="3">
    <source>
        <dbReference type="ARBA" id="ARBA00009677"/>
    </source>
</evidence>
<reference evidence="10" key="1">
    <citation type="submission" date="2017-02" db="EMBL/GenBank/DDBJ databases">
        <title>Comparative genomics and description of representatives of a novel lineage of planctomycetes thriving in anoxic sediments.</title>
        <authorList>
            <person name="Spring S."/>
            <person name="Bunk B."/>
            <person name="Sproer C."/>
        </authorList>
    </citation>
    <scope>NUCLEOTIDE SEQUENCE [LARGE SCALE GENOMIC DNA]</scope>
    <source>
        <strain evidence="10">ST-NAGAB-D1</strain>
    </source>
</reference>
<dbReference type="RefSeq" id="WP_146658755.1">
    <property type="nucleotide sequence ID" value="NZ_CP019791.1"/>
</dbReference>
<dbReference type="Pfam" id="PF22638">
    <property type="entry name" value="FlgK_D1"/>
    <property type="match status" value="1"/>
</dbReference>
<evidence type="ECO:0000313" key="9">
    <source>
        <dbReference type="EMBL" id="AQT66915.1"/>
    </source>
</evidence>
<dbReference type="AlphaFoldDB" id="A0A1U9NGH9"/>
<dbReference type="GO" id="GO:0044780">
    <property type="term" value="P:bacterial-type flagellum assembly"/>
    <property type="evidence" value="ECO:0007669"/>
    <property type="project" value="InterPro"/>
</dbReference>